<dbReference type="SMART" id="SM00066">
    <property type="entry name" value="GAL4"/>
    <property type="match status" value="1"/>
</dbReference>
<dbReference type="GO" id="GO:0003677">
    <property type="term" value="F:DNA binding"/>
    <property type="evidence" value="ECO:0007669"/>
    <property type="project" value="UniProtKB-KW"/>
</dbReference>
<dbReference type="GO" id="GO:0008270">
    <property type="term" value="F:zinc ion binding"/>
    <property type="evidence" value="ECO:0007669"/>
    <property type="project" value="InterPro"/>
</dbReference>
<evidence type="ECO:0000256" key="1">
    <source>
        <dbReference type="ARBA" id="ARBA00022723"/>
    </source>
</evidence>
<dbReference type="OrthoDB" id="2593732at2759"/>
<dbReference type="EMBL" id="JAADJG010000324">
    <property type="protein sequence ID" value="KAF4448677.1"/>
    <property type="molecule type" value="Genomic_DNA"/>
</dbReference>
<dbReference type="GO" id="GO:0000981">
    <property type="term" value="F:DNA-binding transcription factor activity, RNA polymerase II-specific"/>
    <property type="evidence" value="ECO:0007669"/>
    <property type="project" value="InterPro"/>
</dbReference>
<dbReference type="Gene3D" id="4.10.240.10">
    <property type="entry name" value="Zn(2)-C6 fungal-type DNA-binding domain"/>
    <property type="match status" value="1"/>
</dbReference>
<dbReference type="PANTHER" id="PTHR36206:SF16">
    <property type="entry name" value="TRANSCRIPTION FACTOR DOMAIN-CONTAINING PROTEIN-RELATED"/>
    <property type="match status" value="1"/>
</dbReference>
<protein>
    <submittedName>
        <fullName evidence="8">Transcriptional regulatory protein moc3</fullName>
    </submittedName>
</protein>
<evidence type="ECO:0000256" key="4">
    <source>
        <dbReference type="ARBA" id="ARBA00023125"/>
    </source>
</evidence>
<organism evidence="8 9">
    <name type="scientific">Fusarium austroafricanum</name>
    <dbReference type="NCBI Taxonomy" id="2364996"/>
    <lineage>
        <taxon>Eukaryota</taxon>
        <taxon>Fungi</taxon>
        <taxon>Dikarya</taxon>
        <taxon>Ascomycota</taxon>
        <taxon>Pezizomycotina</taxon>
        <taxon>Sordariomycetes</taxon>
        <taxon>Hypocreomycetidae</taxon>
        <taxon>Hypocreales</taxon>
        <taxon>Nectriaceae</taxon>
        <taxon>Fusarium</taxon>
        <taxon>Fusarium concolor species complex</taxon>
    </lineage>
</organism>
<dbReference type="AlphaFoldDB" id="A0A8H4KDY4"/>
<dbReference type="PROSITE" id="PS00463">
    <property type="entry name" value="ZN2_CY6_FUNGAL_1"/>
    <property type="match status" value="1"/>
</dbReference>
<sequence length="149" mass="16218">MPTGRGGGDIIPRPKTGCQTCRIRRVRCDENKPFCTRCTSTGRTCGGYSSPSSPFLSASPPALHSNLSNPAADLKLILPRHSPEEVRSYQYFLQVTAPSLAGTFYADFWLTEMPRVCLSDAAIWYAVVSLGSAHEGFAEVGRGRGVRLH</sequence>
<dbReference type="PROSITE" id="PS50048">
    <property type="entry name" value="ZN2_CY6_FUNGAL_2"/>
    <property type="match status" value="1"/>
</dbReference>
<evidence type="ECO:0000256" key="3">
    <source>
        <dbReference type="ARBA" id="ARBA00023015"/>
    </source>
</evidence>
<keyword evidence="4" id="KW-0238">DNA-binding</keyword>
<evidence type="ECO:0000256" key="6">
    <source>
        <dbReference type="ARBA" id="ARBA00023242"/>
    </source>
</evidence>
<name>A0A8H4KDY4_9HYPO</name>
<evidence type="ECO:0000313" key="8">
    <source>
        <dbReference type="EMBL" id="KAF4448677.1"/>
    </source>
</evidence>
<evidence type="ECO:0000256" key="2">
    <source>
        <dbReference type="ARBA" id="ARBA00022833"/>
    </source>
</evidence>
<dbReference type="InterPro" id="IPR052360">
    <property type="entry name" value="Transcr_Regulatory_Proteins"/>
</dbReference>
<keyword evidence="2" id="KW-0862">Zinc</keyword>
<dbReference type="PANTHER" id="PTHR36206">
    <property type="entry name" value="ASPERCRYPTIN BIOSYNTHESIS CLUSTER-SPECIFIC TRANSCRIPTION REGULATOR ATNN-RELATED"/>
    <property type="match status" value="1"/>
</dbReference>
<proteinExistence type="predicted"/>
<keyword evidence="3" id="KW-0805">Transcription regulation</keyword>
<dbReference type="Proteomes" id="UP000605986">
    <property type="component" value="Unassembled WGS sequence"/>
</dbReference>
<keyword evidence="6" id="KW-0539">Nucleus</keyword>
<dbReference type="SUPFAM" id="SSF57701">
    <property type="entry name" value="Zn2/Cys6 DNA-binding domain"/>
    <property type="match status" value="1"/>
</dbReference>
<comment type="caution">
    <text evidence="8">The sequence shown here is derived from an EMBL/GenBank/DDBJ whole genome shotgun (WGS) entry which is preliminary data.</text>
</comment>
<feature type="domain" description="Zn(2)-C6 fungal-type" evidence="7">
    <location>
        <begin position="17"/>
        <end position="45"/>
    </location>
</feature>
<keyword evidence="9" id="KW-1185">Reference proteome</keyword>
<dbReference type="InterPro" id="IPR036864">
    <property type="entry name" value="Zn2-C6_fun-type_DNA-bd_sf"/>
</dbReference>
<reference evidence="8" key="1">
    <citation type="submission" date="2020-01" db="EMBL/GenBank/DDBJ databases">
        <title>Identification and distribution of gene clusters putatively required for synthesis of sphingolipid metabolism inhibitors in phylogenetically diverse species of the filamentous fungus Fusarium.</title>
        <authorList>
            <person name="Kim H.-S."/>
            <person name="Busman M."/>
            <person name="Brown D.W."/>
            <person name="Divon H."/>
            <person name="Uhlig S."/>
            <person name="Proctor R.H."/>
        </authorList>
    </citation>
    <scope>NUCLEOTIDE SEQUENCE</scope>
    <source>
        <strain evidence="8">NRRL 53441</strain>
    </source>
</reference>
<evidence type="ECO:0000259" key="7">
    <source>
        <dbReference type="PROSITE" id="PS50048"/>
    </source>
</evidence>
<dbReference type="CDD" id="cd00067">
    <property type="entry name" value="GAL4"/>
    <property type="match status" value="1"/>
</dbReference>
<gene>
    <name evidence="8" type="ORF">F53441_7931</name>
</gene>
<evidence type="ECO:0000256" key="5">
    <source>
        <dbReference type="ARBA" id="ARBA00023163"/>
    </source>
</evidence>
<keyword evidence="5" id="KW-0804">Transcription</keyword>
<dbReference type="Pfam" id="PF00172">
    <property type="entry name" value="Zn_clus"/>
    <property type="match status" value="1"/>
</dbReference>
<keyword evidence="1" id="KW-0479">Metal-binding</keyword>
<accession>A0A8H4KDY4</accession>
<evidence type="ECO:0000313" key="9">
    <source>
        <dbReference type="Proteomes" id="UP000605986"/>
    </source>
</evidence>
<dbReference type="InterPro" id="IPR001138">
    <property type="entry name" value="Zn2Cys6_DnaBD"/>
</dbReference>